<reference evidence="2 3" key="1">
    <citation type="submission" date="2019-05" db="EMBL/GenBank/DDBJ databases">
        <title>Emergence of the Ug99 lineage of the wheat stem rust pathogen through somatic hybridization.</title>
        <authorList>
            <person name="Li F."/>
            <person name="Upadhyaya N.M."/>
            <person name="Sperschneider J."/>
            <person name="Matny O."/>
            <person name="Nguyen-Phuc H."/>
            <person name="Mago R."/>
            <person name="Raley C."/>
            <person name="Miller M.E."/>
            <person name="Silverstein K.A.T."/>
            <person name="Henningsen E."/>
            <person name="Hirsch C.D."/>
            <person name="Visser B."/>
            <person name="Pretorius Z.A."/>
            <person name="Steffenson B.J."/>
            <person name="Schwessinger B."/>
            <person name="Dodds P.N."/>
            <person name="Figueroa M."/>
        </authorList>
    </citation>
    <scope>NUCLEOTIDE SEQUENCE [LARGE SCALE GENOMIC DNA]</scope>
    <source>
        <strain evidence="2 3">Ug99</strain>
    </source>
</reference>
<organism evidence="2 3">
    <name type="scientific">Puccinia graminis f. sp. tritici</name>
    <dbReference type="NCBI Taxonomy" id="56615"/>
    <lineage>
        <taxon>Eukaryota</taxon>
        <taxon>Fungi</taxon>
        <taxon>Dikarya</taxon>
        <taxon>Basidiomycota</taxon>
        <taxon>Pucciniomycotina</taxon>
        <taxon>Pucciniomycetes</taxon>
        <taxon>Pucciniales</taxon>
        <taxon>Pucciniaceae</taxon>
        <taxon>Puccinia</taxon>
    </lineage>
</organism>
<evidence type="ECO:0000256" key="1">
    <source>
        <dbReference type="SAM" id="SignalP"/>
    </source>
</evidence>
<dbReference type="Proteomes" id="UP000325313">
    <property type="component" value="Unassembled WGS sequence"/>
</dbReference>
<dbReference type="AlphaFoldDB" id="A0A5B0QSE3"/>
<name>A0A5B0QSE3_PUCGR</name>
<protein>
    <submittedName>
        <fullName evidence="2">Uncharacterized protein</fullName>
    </submittedName>
</protein>
<gene>
    <name evidence="2" type="ORF">PGTUg99_012220</name>
</gene>
<evidence type="ECO:0000313" key="3">
    <source>
        <dbReference type="Proteomes" id="UP000325313"/>
    </source>
</evidence>
<keyword evidence="1" id="KW-0732">Signal</keyword>
<feature type="signal peptide" evidence="1">
    <location>
        <begin position="1"/>
        <end position="18"/>
    </location>
</feature>
<proteinExistence type="predicted"/>
<sequence length="86" mass="9098">MLFTGAFMFTLLVLVVDAKTKLKAGEFSCPAGADAKCDGTNGPNAAITVDPKKRIYKCSDTVNYSGSCCTASNVSHSGNDFDQHLM</sequence>
<accession>A0A5B0QSE3</accession>
<comment type="caution">
    <text evidence="2">The sequence shown here is derived from an EMBL/GenBank/DDBJ whole genome shotgun (WGS) entry which is preliminary data.</text>
</comment>
<feature type="chain" id="PRO_5022921214" evidence="1">
    <location>
        <begin position="19"/>
        <end position="86"/>
    </location>
</feature>
<dbReference type="EMBL" id="VDEP01000271">
    <property type="protein sequence ID" value="KAA1115873.1"/>
    <property type="molecule type" value="Genomic_DNA"/>
</dbReference>
<evidence type="ECO:0000313" key="2">
    <source>
        <dbReference type="EMBL" id="KAA1115873.1"/>
    </source>
</evidence>